<dbReference type="Proteomes" id="UP001184230">
    <property type="component" value="Unassembled WGS sequence"/>
</dbReference>
<comment type="cofactor">
    <cofactor evidence="1">
        <name>heme b</name>
        <dbReference type="ChEBI" id="CHEBI:60344"/>
    </cofactor>
</comment>
<evidence type="ECO:0000256" key="6">
    <source>
        <dbReference type="SAM" id="MobiDB-lite"/>
    </source>
</evidence>
<evidence type="ECO:0000256" key="2">
    <source>
        <dbReference type="ARBA" id="ARBA00022559"/>
    </source>
</evidence>
<dbReference type="InterPro" id="IPR048328">
    <property type="entry name" value="Dyp_perox_C"/>
</dbReference>
<dbReference type="RefSeq" id="WP_309899886.1">
    <property type="nucleotide sequence ID" value="NZ_JAVDRF010000002.1"/>
</dbReference>
<dbReference type="PANTHER" id="PTHR30521">
    <property type="entry name" value="DEFERROCHELATASE/PEROXIDASE"/>
    <property type="match status" value="1"/>
</dbReference>
<dbReference type="Pfam" id="PF20628">
    <property type="entry name" value="Dyp_perox_C"/>
    <property type="match status" value="1"/>
</dbReference>
<feature type="region of interest" description="Disordered" evidence="6">
    <location>
        <begin position="630"/>
        <end position="658"/>
    </location>
</feature>
<evidence type="ECO:0000256" key="1">
    <source>
        <dbReference type="ARBA" id="ARBA00001970"/>
    </source>
</evidence>
<dbReference type="PROSITE" id="PS51404">
    <property type="entry name" value="DYP_PEROXIDASE"/>
    <property type="match status" value="1"/>
</dbReference>
<evidence type="ECO:0000259" key="7">
    <source>
        <dbReference type="Pfam" id="PF20628"/>
    </source>
</evidence>
<keyword evidence="3" id="KW-0479">Metal-binding</keyword>
<evidence type="ECO:0000256" key="5">
    <source>
        <dbReference type="ARBA" id="ARBA00023004"/>
    </source>
</evidence>
<comment type="caution">
    <text evidence="8">The sequence shown here is derived from an EMBL/GenBank/DDBJ whole genome shotgun (WGS) entry which is preliminary data.</text>
</comment>
<evidence type="ECO:0000256" key="3">
    <source>
        <dbReference type="ARBA" id="ARBA00022723"/>
    </source>
</evidence>
<dbReference type="InterPro" id="IPR011008">
    <property type="entry name" value="Dimeric_a/b-barrel"/>
</dbReference>
<feature type="domain" description="Dyp-type peroxidase C-terminal" evidence="7">
    <location>
        <begin position="553"/>
        <end position="710"/>
    </location>
</feature>
<evidence type="ECO:0000256" key="4">
    <source>
        <dbReference type="ARBA" id="ARBA00023002"/>
    </source>
</evidence>
<organism evidence="8 9">
    <name type="scientific">Variovorax soli</name>
    <dbReference type="NCBI Taxonomy" id="376815"/>
    <lineage>
        <taxon>Bacteria</taxon>
        <taxon>Pseudomonadati</taxon>
        <taxon>Pseudomonadota</taxon>
        <taxon>Betaproteobacteria</taxon>
        <taxon>Burkholderiales</taxon>
        <taxon>Comamonadaceae</taxon>
        <taxon>Variovorax</taxon>
    </lineage>
</organism>
<dbReference type="GO" id="GO:0004601">
    <property type="term" value="F:peroxidase activity"/>
    <property type="evidence" value="ECO:0007669"/>
    <property type="project" value="UniProtKB-KW"/>
</dbReference>
<protein>
    <submittedName>
        <fullName evidence="8">Dyp-type peroxidase family</fullName>
    </submittedName>
</protein>
<dbReference type="PANTHER" id="PTHR30521:SF0">
    <property type="entry name" value="DYP-TYPE PEROXIDASE FAMILY PROTEIN"/>
    <property type="match status" value="1"/>
</dbReference>
<name>A0ABU1NB17_9BURK</name>
<accession>A0ABU1NB17</accession>
<keyword evidence="5" id="KW-0408">Iron</keyword>
<keyword evidence="4" id="KW-0560">Oxidoreductase</keyword>
<proteinExistence type="predicted"/>
<keyword evidence="9" id="KW-1185">Reference proteome</keyword>
<gene>
    <name evidence="8" type="ORF">J2739_001394</name>
</gene>
<dbReference type="EMBL" id="JAVDRF010000002">
    <property type="protein sequence ID" value="MDR6535634.1"/>
    <property type="molecule type" value="Genomic_DNA"/>
</dbReference>
<reference evidence="8 9" key="1">
    <citation type="submission" date="2023-07" db="EMBL/GenBank/DDBJ databases">
        <title>Sorghum-associated microbial communities from plants grown in Nebraska, USA.</title>
        <authorList>
            <person name="Schachtman D."/>
        </authorList>
    </citation>
    <scope>NUCLEOTIDE SEQUENCE [LARGE SCALE GENOMIC DNA]</scope>
    <source>
        <strain evidence="8 9">DS1781</strain>
    </source>
</reference>
<dbReference type="InterPro" id="IPR006314">
    <property type="entry name" value="Dyp_peroxidase"/>
</dbReference>
<evidence type="ECO:0000313" key="9">
    <source>
        <dbReference type="Proteomes" id="UP001184230"/>
    </source>
</evidence>
<sequence length="1261" mass="140377">MRAELVIKGRSLTGSSDLTLLAPIKPGLVPSLEAITYKTRAKRLLKTLQGGRASLHEYALLRPISDAVERVAKIHSFRVAVLEPEDKVLLAVTFDGTWEAYIRVLWQKVGTLLDVIFCNTEGYVVSHDAGFDAWAGWVRKVQIETAFYYNTHGLTVEDARYLRDEERLHRQPPAPSSPDAQAEALAATRLRVRTPEEIAWKAATGSTELAVDASRQALQSLAVLFRLTDMYLPGTPDGQVLQRAARDILREFVSLMEDADLPEQLKEGMKVRFERHLRWLMPADDPAVTRPREVPALPQTAQVDDPADVQGGILRPYESITHGCLLLVAFDKRGAGAGLLDELGKMLTTATGQPPAGQPIVNVALTYEGLRFLGMPEEQLAWFPQEFREGMEARASMLGDFRANHPRRWRLPQRIAQAGAPARDASVEMAAVHLVIQLRIGIPGNDVSDPMDAKHPLNGAIRKLFGDPAQGGTRADVRLLAIEPLRRYLNDKDRIQEHFGFADGDGQPVLDAVPKGAVYRNQVQLGELLLGYPNEADPKPQGDSEAERERLDFFHNGSFLVVRKLRQDVAALYETVRRASRDTGLGEDLIFAKLMGRHRNGRPLIDAEAINDFDYRGDAEGKVCPFHAHIRRANPRQDETPDAPQDPPGRRRPRLMRRSMSYGPRYAFPEAVPEGGYLDDGQERGLMFMAYNASISEQFEVIQRWLVGGNSAGNFSGQSDVLLGVPEVGENRSYRFEHPVDGVARSHRIALDEAPGLTEESRPYVRVEWGAYLFTPSVKALRQLVRLAALGPRALPVWSADEGEQRIQALLQLDGAPCPEAAVRAWKSALEDPEAQEKFISAGIWAAIRERHAGVLRTPYGVLVADRERVLEVLGDDRHYTVAGYRERMDASIRQIYLGLDRDGSGEYERQSSEVNKAIGRIDEKSAFRSAFDFTGRVLQGFMEAEKNIAPMLRRRRWELNLDVKEISDKVLALLCQEWFGLPAPRPGEPTPPLVPGSWRWDWKEGDAAIYPSQFTAPSRYIFQPRPNDHVKAYGERYGKALTESLHAFIRPFQEGKSVPKTPQGEDAVLASAILGAFPDAKVDDDFMARTFAGVLMGFLPTVDGNLRLSLNEWLRDGTFWALRTAWAQRTEVDAYDKAKALLERPLKEVMQLRPSPELVWRRVKGGGARIGSEKLVDGDTVVLSLVSATQQNLREDKFDVTPIFGGMRTDDGAHPAHACPGYHAGMGVLLGMLAALADVKERMRPSPAPLAFTFEGRLDG</sequence>
<dbReference type="SUPFAM" id="SSF54909">
    <property type="entry name" value="Dimeric alpha+beta barrel"/>
    <property type="match status" value="1"/>
</dbReference>
<keyword evidence="2 8" id="KW-0575">Peroxidase</keyword>
<evidence type="ECO:0000313" key="8">
    <source>
        <dbReference type="EMBL" id="MDR6535634.1"/>
    </source>
</evidence>